<accession>A0ABW2NT65</accession>
<dbReference type="InterPro" id="IPR001296">
    <property type="entry name" value="Glyco_trans_1"/>
</dbReference>
<dbReference type="EMBL" id="JBHTCP010000049">
    <property type="protein sequence ID" value="MFC7373047.1"/>
    <property type="molecule type" value="Genomic_DNA"/>
</dbReference>
<evidence type="ECO:0000313" key="4">
    <source>
        <dbReference type="Proteomes" id="UP001596549"/>
    </source>
</evidence>
<evidence type="ECO:0000259" key="2">
    <source>
        <dbReference type="Pfam" id="PF13579"/>
    </source>
</evidence>
<dbReference type="RefSeq" id="WP_379750614.1">
    <property type="nucleotide sequence ID" value="NZ_JBHTCP010000049.1"/>
</dbReference>
<feature type="domain" description="Glycosyltransferase subfamily 4-like N-terminal" evidence="2">
    <location>
        <begin position="16"/>
        <end position="200"/>
    </location>
</feature>
<dbReference type="Proteomes" id="UP001596549">
    <property type="component" value="Unassembled WGS sequence"/>
</dbReference>
<proteinExistence type="predicted"/>
<dbReference type="Pfam" id="PF13579">
    <property type="entry name" value="Glyco_trans_4_4"/>
    <property type="match status" value="1"/>
</dbReference>
<dbReference type="Gene3D" id="3.40.50.2000">
    <property type="entry name" value="Glycogen Phosphorylase B"/>
    <property type="match status" value="2"/>
</dbReference>
<gene>
    <name evidence="3" type="ORF">ACFQPF_15510</name>
</gene>
<dbReference type="InterPro" id="IPR050194">
    <property type="entry name" value="Glycosyltransferase_grp1"/>
</dbReference>
<organism evidence="3 4">
    <name type="scientific">Fictibacillus iocasae</name>
    <dbReference type="NCBI Taxonomy" id="2715437"/>
    <lineage>
        <taxon>Bacteria</taxon>
        <taxon>Bacillati</taxon>
        <taxon>Bacillota</taxon>
        <taxon>Bacilli</taxon>
        <taxon>Bacillales</taxon>
        <taxon>Fictibacillaceae</taxon>
        <taxon>Fictibacillus</taxon>
    </lineage>
</organism>
<feature type="domain" description="Glycosyl transferase family 1" evidence="1">
    <location>
        <begin position="217"/>
        <end position="384"/>
    </location>
</feature>
<dbReference type="Pfam" id="PF00534">
    <property type="entry name" value="Glycos_transf_1"/>
    <property type="match status" value="1"/>
</dbReference>
<evidence type="ECO:0000313" key="3">
    <source>
        <dbReference type="EMBL" id="MFC7373047.1"/>
    </source>
</evidence>
<comment type="caution">
    <text evidence="3">The sequence shown here is derived from an EMBL/GenBank/DDBJ whole genome shotgun (WGS) entry which is preliminary data.</text>
</comment>
<protein>
    <submittedName>
        <fullName evidence="3">Glycosyltransferase family 4 protein</fullName>
    </submittedName>
</protein>
<dbReference type="CDD" id="cd03794">
    <property type="entry name" value="GT4_WbuB-like"/>
    <property type="match status" value="1"/>
</dbReference>
<reference evidence="4" key="1">
    <citation type="journal article" date="2019" name="Int. J. Syst. Evol. Microbiol.">
        <title>The Global Catalogue of Microorganisms (GCM) 10K type strain sequencing project: providing services to taxonomists for standard genome sequencing and annotation.</title>
        <authorList>
            <consortium name="The Broad Institute Genomics Platform"/>
            <consortium name="The Broad Institute Genome Sequencing Center for Infectious Disease"/>
            <person name="Wu L."/>
            <person name="Ma J."/>
        </authorList>
    </citation>
    <scope>NUCLEOTIDE SEQUENCE [LARGE SCALE GENOMIC DNA]</scope>
    <source>
        <strain evidence="4">NBRC 106396</strain>
    </source>
</reference>
<evidence type="ECO:0000259" key="1">
    <source>
        <dbReference type="Pfam" id="PF00534"/>
    </source>
</evidence>
<name>A0ABW2NT65_9BACL</name>
<sequence length="418" mass="47130">MKIIFLNQHFPPEVGAPQIRVYEVSKELMSRGHQVEVLTAFPHHPMGVIPEGYRGRFYMKEEYDGISVHRSWIYPSPKGSFWKRLMSYFSFTFSSFYSLAVSKKADVIICTSPPLFLGITGYVGSLFKRAKFVFNVADIWPESAVKLGLVKNKQFIALAEWLEMFLYKRSWKMAGATEGISAYMGEKSGRPHDSFMLPNGVNTDTFAPLEPDQELMDELNLHGKKVFAYTGTMGYAQGLDSILLVAEKVRDELPNVHFLFIGDGQEKEMLLSMKEEKKLHNVTFKDSVPVAMMPKVFSISDYSIVPLKNLEIFKGARPSKIFPALSTGTPVLYCGEGEAAELISSNACGAVAEPENVEAIAQQVRYLAELSEAEYRTLSENGRDFVIREYSWKRIVDDLLENIKDASSEREREAGSRG</sequence>
<dbReference type="SUPFAM" id="SSF53756">
    <property type="entry name" value="UDP-Glycosyltransferase/glycogen phosphorylase"/>
    <property type="match status" value="1"/>
</dbReference>
<dbReference type="PANTHER" id="PTHR45947:SF3">
    <property type="entry name" value="SULFOQUINOVOSYL TRANSFERASE SQD2"/>
    <property type="match status" value="1"/>
</dbReference>
<keyword evidence="4" id="KW-1185">Reference proteome</keyword>
<dbReference type="PANTHER" id="PTHR45947">
    <property type="entry name" value="SULFOQUINOVOSYL TRANSFERASE SQD2"/>
    <property type="match status" value="1"/>
</dbReference>
<dbReference type="InterPro" id="IPR028098">
    <property type="entry name" value="Glyco_trans_4-like_N"/>
</dbReference>